<keyword evidence="2" id="KW-0472">Membrane</keyword>
<accession>A0A7W7R2B9</accession>
<evidence type="ECO:0000313" key="3">
    <source>
        <dbReference type="EMBL" id="MBB4924123.1"/>
    </source>
</evidence>
<feature type="compositionally biased region" description="Pro residues" evidence="1">
    <location>
        <begin position="101"/>
        <end position="113"/>
    </location>
</feature>
<dbReference type="AlphaFoldDB" id="A0A7W7R2B9"/>
<evidence type="ECO:0000256" key="2">
    <source>
        <dbReference type="SAM" id="Phobius"/>
    </source>
</evidence>
<sequence>MEYGTGWRAMAGGQSGGRPVEPGGEAGEADERLTGGLSGGEWWRVDGPWRVLGGAPDSGAAPQPGTATQAGMASRAEAAPRFGAAPRSGAGEDGVYLSGPVVPPRPTEPPARPRPAQAPAAADLGPEVPVRRASHSIFRKRTPAAEVPREPAAAPVGAATPVEAAAPVEAAPVEDTAPAAWLIAPATPGSGRPPTAADFPGWDSVMIEFPPDDTVVAEPPAEERPIPGQRGKGAAAEPAVAEPTTDGEVTEGQALPRPSLLAGRRPSPLLLLAAAVLVGGAVTGVILVLLAGWGLAYLSARLGNLTKKFAVFGIPMITMTASSIWFWGRSEGRWGEALAKGAPVTHAALDAAPGVLRLAGVLSALFLLAVAMRRRPLG</sequence>
<keyword evidence="4" id="KW-1185">Reference proteome</keyword>
<feature type="region of interest" description="Disordered" evidence="1">
    <location>
        <begin position="1"/>
        <end position="126"/>
    </location>
</feature>
<gene>
    <name evidence="3" type="ORF">FHR34_003116</name>
</gene>
<dbReference type="EMBL" id="JACHJV010000001">
    <property type="protein sequence ID" value="MBB4924123.1"/>
    <property type="molecule type" value="Genomic_DNA"/>
</dbReference>
<organism evidence="3 4">
    <name type="scientific">Kitasatospora kifunensis</name>
    <name type="common">Streptomyces kifunensis</name>
    <dbReference type="NCBI Taxonomy" id="58351"/>
    <lineage>
        <taxon>Bacteria</taxon>
        <taxon>Bacillati</taxon>
        <taxon>Actinomycetota</taxon>
        <taxon>Actinomycetes</taxon>
        <taxon>Kitasatosporales</taxon>
        <taxon>Streptomycetaceae</taxon>
        <taxon>Kitasatospora</taxon>
    </lineage>
</organism>
<keyword evidence="2" id="KW-0812">Transmembrane</keyword>
<feature type="transmembrane region" description="Helical" evidence="2">
    <location>
        <begin position="269"/>
        <end position="297"/>
    </location>
</feature>
<comment type="caution">
    <text evidence="3">The sequence shown here is derived from an EMBL/GenBank/DDBJ whole genome shotgun (WGS) entry which is preliminary data.</text>
</comment>
<evidence type="ECO:0000313" key="4">
    <source>
        <dbReference type="Proteomes" id="UP000540506"/>
    </source>
</evidence>
<dbReference type="RefSeq" id="WP_184936122.1">
    <property type="nucleotide sequence ID" value="NZ_JACHJV010000001.1"/>
</dbReference>
<evidence type="ECO:0000256" key="1">
    <source>
        <dbReference type="SAM" id="MobiDB-lite"/>
    </source>
</evidence>
<proteinExistence type="predicted"/>
<reference evidence="3 4" key="1">
    <citation type="submission" date="2020-08" db="EMBL/GenBank/DDBJ databases">
        <title>Sequencing the genomes of 1000 actinobacteria strains.</title>
        <authorList>
            <person name="Klenk H.-P."/>
        </authorList>
    </citation>
    <scope>NUCLEOTIDE SEQUENCE [LARGE SCALE GENOMIC DNA]</scope>
    <source>
        <strain evidence="3 4">DSM 41654</strain>
    </source>
</reference>
<feature type="region of interest" description="Disordered" evidence="1">
    <location>
        <begin position="216"/>
        <end position="253"/>
    </location>
</feature>
<keyword evidence="2" id="KW-1133">Transmembrane helix</keyword>
<name>A0A7W7R2B9_KITKI</name>
<dbReference type="Proteomes" id="UP000540506">
    <property type="component" value="Unassembled WGS sequence"/>
</dbReference>
<feature type="compositionally biased region" description="Low complexity" evidence="1">
    <location>
        <begin position="234"/>
        <end position="244"/>
    </location>
</feature>
<feature type="transmembrane region" description="Helical" evidence="2">
    <location>
        <begin position="309"/>
        <end position="328"/>
    </location>
</feature>
<feature type="transmembrane region" description="Helical" evidence="2">
    <location>
        <begin position="354"/>
        <end position="372"/>
    </location>
</feature>
<protein>
    <submittedName>
        <fullName evidence="3">Uncharacterized protein</fullName>
    </submittedName>
</protein>